<dbReference type="CTD" id="41558"/>
<name>A0A6J2T0K7_DROLE</name>
<organism evidence="3 4">
    <name type="scientific">Drosophila lebanonensis</name>
    <name type="common">Fruit fly</name>
    <name type="synonym">Scaptodrosophila lebanonensis</name>
    <dbReference type="NCBI Taxonomy" id="7225"/>
    <lineage>
        <taxon>Eukaryota</taxon>
        <taxon>Metazoa</taxon>
        <taxon>Ecdysozoa</taxon>
        <taxon>Arthropoda</taxon>
        <taxon>Hexapoda</taxon>
        <taxon>Insecta</taxon>
        <taxon>Pterygota</taxon>
        <taxon>Neoptera</taxon>
        <taxon>Endopterygota</taxon>
        <taxon>Diptera</taxon>
        <taxon>Brachycera</taxon>
        <taxon>Muscomorpha</taxon>
        <taxon>Ephydroidea</taxon>
        <taxon>Drosophilidae</taxon>
        <taxon>Scaptodrosophila</taxon>
    </lineage>
</organism>
<sequence length="632" mass="68806">MGTQAVLSKNFVETTTMVAELMDGGSTTISPQPLASAPTTAMMPTVEVVLNKTAMVETTAEVVETDAVDEFVGTSFESLGVGLEEGIRNEVKNEVESDIEAASAPIVETLHDEIAQEVKPLENNEDASARNETTAEIQANPVLNAREPKTLEAEQKPEDKPKLEQSQVAAIAATDGLEPVQSVESEGNQKTDDEPVTDCIGEASEPESESRSRPLPSGETSDLVSVILDESRAITEQPITKTNLLALEPEIEILKSRPTTPTPVFEVTKHQVTKKQGVEDLLPIEVPELDIPTEMAKVAENEETVVREMHKLPRLTDEPEHLNNLNEIYENVFDGMEKDEESNVDSKSTLQILQNKQPLAVEDNVTIIEDASGEQEEGKKAVQVDHTVLLDKEEAIAFADPQLSSTDVTPVDPEDFLLSTEAHIVPKVKTEGSQSNDHVQESDSEIAVVSEPTSASTTTATISTTEGTQETAYSPEDIEQVKEDTLEDVTTELPEVEAPNDSQLKIDDPKARSEDSTATPLVSYPPHDAEQTFNDNLADERTAHLSLAANNRSTLIIAVCSGIAVLFIVISLVIFVVSFQRQHGTLDIEMQEQRLGKDNLDEEDAQMKLLDVELPTPVVSVSMGTEETEECL</sequence>
<dbReference type="RefSeq" id="XP_030370426.1">
    <property type="nucleotide sequence ID" value="XM_030514566.1"/>
</dbReference>
<evidence type="ECO:0000256" key="2">
    <source>
        <dbReference type="SAM" id="Phobius"/>
    </source>
</evidence>
<accession>A0A6J2T0K7</accession>
<evidence type="ECO:0000313" key="4">
    <source>
        <dbReference type="RefSeq" id="XP_030370426.1"/>
    </source>
</evidence>
<evidence type="ECO:0000313" key="3">
    <source>
        <dbReference type="Proteomes" id="UP000504634"/>
    </source>
</evidence>
<proteinExistence type="predicted"/>
<dbReference type="AlphaFoldDB" id="A0A6J2T0K7"/>
<feature type="region of interest" description="Disordered" evidence="1">
    <location>
        <begin position="494"/>
        <end position="527"/>
    </location>
</feature>
<feature type="compositionally biased region" description="Low complexity" evidence="1">
    <location>
        <begin position="450"/>
        <end position="472"/>
    </location>
</feature>
<protein>
    <submittedName>
        <fullName evidence="4">Uncharacterized protein LOC115621044</fullName>
    </submittedName>
</protein>
<feature type="region of interest" description="Disordered" evidence="1">
    <location>
        <begin position="428"/>
        <end position="478"/>
    </location>
</feature>
<keyword evidence="2" id="KW-1133">Transmembrane helix</keyword>
<feature type="compositionally biased region" description="Basic and acidic residues" evidence="1">
    <location>
        <begin position="504"/>
        <end position="515"/>
    </location>
</feature>
<feature type="region of interest" description="Disordered" evidence="1">
    <location>
        <begin position="118"/>
        <end position="147"/>
    </location>
</feature>
<dbReference type="GeneID" id="115621044"/>
<keyword evidence="2" id="KW-0472">Membrane</keyword>
<feature type="region of interest" description="Disordered" evidence="1">
    <location>
        <begin position="173"/>
        <end position="220"/>
    </location>
</feature>
<reference evidence="4" key="1">
    <citation type="submission" date="2025-08" db="UniProtKB">
        <authorList>
            <consortium name="RefSeq"/>
        </authorList>
    </citation>
    <scope>IDENTIFICATION</scope>
    <source>
        <strain evidence="4">11010-0011.00</strain>
        <tissue evidence="4">Whole body</tissue>
    </source>
</reference>
<dbReference type="OrthoDB" id="7867578at2759"/>
<feature type="transmembrane region" description="Helical" evidence="2">
    <location>
        <begin position="555"/>
        <end position="577"/>
    </location>
</feature>
<dbReference type="Proteomes" id="UP000504634">
    <property type="component" value="Unplaced"/>
</dbReference>
<evidence type="ECO:0000256" key="1">
    <source>
        <dbReference type="SAM" id="MobiDB-lite"/>
    </source>
</evidence>
<keyword evidence="3" id="KW-1185">Reference proteome</keyword>
<gene>
    <name evidence="4" type="primary">LOC115621044</name>
</gene>
<keyword evidence="2" id="KW-0812">Transmembrane</keyword>